<dbReference type="InterPro" id="IPR000421">
    <property type="entry name" value="FA58C"/>
</dbReference>
<evidence type="ECO:0000313" key="2">
    <source>
        <dbReference type="EMBL" id="KAJ0407456.1"/>
    </source>
</evidence>
<dbReference type="GO" id="GO:0042073">
    <property type="term" value="P:intraciliary transport"/>
    <property type="evidence" value="ECO:0007669"/>
    <property type="project" value="InterPro"/>
</dbReference>
<organism evidence="2 3">
    <name type="scientific">Pythium insidiosum</name>
    <name type="common">Pythiosis disease agent</name>
    <dbReference type="NCBI Taxonomy" id="114742"/>
    <lineage>
        <taxon>Eukaryota</taxon>
        <taxon>Sar</taxon>
        <taxon>Stramenopiles</taxon>
        <taxon>Oomycota</taxon>
        <taxon>Peronosporomycetes</taxon>
        <taxon>Pythiales</taxon>
        <taxon>Pythiaceae</taxon>
        <taxon>Pythium</taxon>
    </lineage>
</organism>
<gene>
    <name evidence="2" type="ORF">P43SY_004997</name>
</gene>
<dbReference type="PANTHER" id="PTHR33906">
    <property type="entry name" value="INTRAFLAGELLAR TRANSPORT PROTEIN 25 HOMOLOG"/>
    <property type="match status" value="1"/>
</dbReference>
<dbReference type="InterPro" id="IPR008979">
    <property type="entry name" value="Galactose-bd-like_sf"/>
</dbReference>
<dbReference type="GO" id="GO:0030992">
    <property type="term" value="C:intraciliary transport particle B"/>
    <property type="evidence" value="ECO:0007669"/>
    <property type="project" value="InterPro"/>
</dbReference>
<keyword evidence="3" id="KW-1185">Reference proteome</keyword>
<name>A0AAD5LRP2_PYTIN</name>
<comment type="caution">
    <text evidence="2">The sequence shown here is derived from an EMBL/GenBank/DDBJ whole genome shotgun (WGS) entry which is preliminary data.</text>
</comment>
<dbReference type="AlphaFoldDB" id="A0AAD5LRP2"/>
<reference evidence="2" key="1">
    <citation type="submission" date="2021-12" db="EMBL/GenBank/DDBJ databases">
        <title>Prjna785345.</title>
        <authorList>
            <person name="Rujirawat T."/>
            <person name="Krajaejun T."/>
        </authorList>
    </citation>
    <scope>NUCLEOTIDE SEQUENCE</scope>
    <source>
        <strain evidence="2">Pi057C3</strain>
    </source>
</reference>
<dbReference type="Proteomes" id="UP001209570">
    <property type="component" value="Unassembled WGS sequence"/>
</dbReference>
<protein>
    <recommendedName>
        <fullName evidence="1">F5/8 type C domain-containing protein</fullName>
    </recommendedName>
</protein>
<evidence type="ECO:0000259" key="1">
    <source>
        <dbReference type="Pfam" id="PF00754"/>
    </source>
</evidence>
<dbReference type="GO" id="GO:0005929">
    <property type="term" value="C:cilium"/>
    <property type="evidence" value="ECO:0007669"/>
    <property type="project" value="TreeGrafter"/>
</dbReference>
<dbReference type="Pfam" id="PF00754">
    <property type="entry name" value="F5_F8_type_C"/>
    <property type="match status" value="1"/>
</dbReference>
<dbReference type="InterPro" id="IPR033558">
    <property type="entry name" value="IFT25"/>
</dbReference>
<dbReference type="SUPFAM" id="SSF49785">
    <property type="entry name" value="Galactose-binding domain-like"/>
    <property type="match status" value="1"/>
</dbReference>
<sequence length="138" mass="15190">MDLTLDEEGAQVTVATSFDPNHPPKNILDGDQTTKWVTTGSFPQEVIVQLATMASVSRVKTWSTNVKEVSVEVCSGPTPVKWERLFETKIPENDGALQITTESVRPGDAVFIKFKILSGWSDFVALHRVSVEGSTARR</sequence>
<dbReference type="EMBL" id="JAKCXM010000021">
    <property type="protein sequence ID" value="KAJ0407456.1"/>
    <property type="molecule type" value="Genomic_DNA"/>
</dbReference>
<feature type="domain" description="F5/8 type C" evidence="1">
    <location>
        <begin position="12"/>
        <end position="121"/>
    </location>
</feature>
<dbReference type="Gene3D" id="2.60.120.260">
    <property type="entry name" value="Galactose-binding domain-like"/>
    <property type="match status" value="1"/>
</dbReference>
<evidence type="ECO:0000313" key="3">
    <source>
        <dbReference type="Proteomes" id="UP001209570"/>
    </source>
</evidence>
<accession>A0AAD5LRP2</accession>
<proteinExistence type="predicted"/>
<dbReference type="PANTHER" id="PTHR33906:SF1">
    <property type="entry name" value="INTRAFLAGELLAR TRANSPORT PROTEIN 25 HOMOLOG"/>
    <property type="match status" value="1"/>
</dbReference>